<dbReference type="Pfam" id="PF04784">
    <property type="entry name" value="DUF547"/>
    <property type="match status" value="1"/>
</dbReference>
<feature type="region of interest" description="Disordered" evidence="1">
    <location>
        <begin position="1"/>
        <end position="28"/>
    </location>
</feature>
<gene>
    <name evidence="3" type="ORF">C450_01409</name>
</gene>
<evidence type="ECO:0000313" key="3">
    <source>
        <dbReference type="EMBL" id="EMA55382.1"/>
    </source>
</evidence>
<keyword evidence="4" id="KW-1185">Reference proteome</keyword>
<dbReference type="EMBL" id="AOME01000013">
    <property type="protein sequence ID" value="EMA55382.1"/>
    <property type="molecule type" value="Genomic_DNA"/>
</dbReference>
<dbReference type="RefSeq" id="WP_005039080.1">
    <property type="nucleotide sequence ID" value="NZ_AOME01000013.1"/>
</dbReference>
<feature type="compositionally biased region" description="Basic and acidic residues" evidence="1">
    <location>
        <begin position="1"/>
        <end position="16"/>
    </location>
</feature>
<comment type="caution">
    <text evidence="3">The sequence shown here is derived from an EMBL/GenBank/DDBJ whole genome shotgun (WGS) entry which is preliminary data.</text>
</comment>
<dbReference type="AlphaFoldDB" id="M0NBN1"/>
<sequence length="269" mass="30193">MVRADTDSRSDAERPSDTGYSDAADRTSDADPLALAVDLLRAVRYGESTRRYERALRDLPPAALRDALATDDRRLAFWLNVYNAHVQLLLDAAPEQYEDRRRFFRAEVVAVAGHELSLDDIEHGLLRRSRHSLGLGYLPRRADAFERAHRLDSRDSRIHFALNCGAASCPPILAYDHETIDDQLDTATAGFLETEVAHDADQGVVRVPRHMLWYHGDFGGRRGIRSLLREHVVIPGDATPAIRYQSYDWSLALGRFAGSQSDGSDTPRE</sequence>
<proteinExistence type="predicted"/>
<evidence type="ECO:0000313" key="4">
    <source>
        <dbReference type="Proteomes" id="UP000011625"/>
    </source>
</evidence>
<dbReference type="PANTHER" id="PTHR46361">
    <property type="entry name" value="ELECTRON CARRIER/ PROTEIN DISULFIDE OXIDOREDUCTASE"/>
    <property type="match status" value="1"/>
</dbReference>
<reference evidence="3 4" key="1">
    <citation type="journal article" date="2014" name="PLoS Genet.">
        <title>Phylogenetically driven sequencing of extremely halophilic archaea reveals strategies for static and dynamic osmo-response.</title>
        <authorList>
            <person name="Becker E.A."/>
            <person name="Seitzer P.M."/>
            <person name="Tritt A."/>
            <person name="Larsen D."/>
            <person name="Krusor M."/>
            <person name="Yao A.I."/>
            <person name="Wu D."/>
            <person name="Madern D."/>
            <person name="Eisen J.A."/>
            <person name="Darling A.E."/>
            <person name="Facciotti M.T."/>
        </authorList>
    </citation>
    <scope>NUCLEOTIDE SEQUENCE [LARGE SCALE GENOMIC DNA]</scope>
    <source>
        <strain evidence="3 4">DSM 8989</strain>
    </source>
</reference>
<feature type="domain" description="DUF547" evidence="2">
    <location>
        <begin position="70"/>
        <end position="192"/>
    </location>
</feature>
<dbReference type="PATRIC" id="fig|1227456.3.peg.298"/>
<dbReference type="InterPro" id="IPR006869">
    <property type="entry name" value="DUF547"/>
</dbReference>
<name>M0NBN1_9EURY</name>
<dbReference type="PANTHER" id="PTHR46361:SF3">
    <property type="entry name" value="ELECTRON CARRIER_ PROTEIN DISULFIDE OXIDOREDUCTASE"/>
    <property type="match status" value="1"/>
</dbReference>
<dbReference type="Proteomes" id="UP000011625">
    <property type="component" value="Unassembled WGS sequence"/>
</dbReference>
<organism evidence="3 4">
    <name type="scientific">Halococcus salifodinae DSM 8989</name>
    <dbReference type="NCBI Taxonomy" id="1227456"/>
    <lineage>
        <taxon>Archaea</taxon>
        <taxon>Methanobacteriati</taxon>
        <taxon>Methanobacteriota</taxon>
        <taxon>Stenosarchaea group</taxon>
        <taxon>Halobacteria</taxon>
        <taxon>Halobacteriales</taxon>
        <taxon>Halococcaceae</taxon>
        <taxon>Halococcus</taxon>
    </lineage>
</organism>
<evidence type="ECO:0000259" key="2">
    <source>
        <dbReference type="Pfam" id="PF04784"/>
    </source>
</evidence>
<evidence type="ECO:0000256" key="1">
    <source>
        <dbReference type="SAM" id="MobiDB-lite"/>
    </source>
</evidence>
<protein>
    <recommendedName>
        <fullName evidence="2">DUF547 domain-containing protein</fullName>
    </recommendedName>
</protein>
<accession>M0NBN1</accession>